<evidence type="ECO:0000256" key="1">
    <source>
        <dbReference type="SAM" id="MobiDB-lite"/>
    </source>
</evidence>
<proteinExistence type="predicted"/>
<evidence type="ECO:0000313" key="2">
    <source>
        <dbReference type="EMBL" id="KYO32230.1"/>
    </source>
</evidence>
<keyword evidence="3" id="KW-1185">Reference proteome</keyword>
<feature type="region of interest" description="Disordered" evidence="1">
    <location>
        <begin position="1"/>
        <end position="85"/>
    </location>
</feature>
<dbReference type="AlphaFoldDB" id="A0A151N612"/>
<protein>
    <submittedName>
        <fullName evidence="2">Uncharacterized protein</fullName>
    </submittedName>
</protein>
<gene>
    <name evidence="2" type="ORF">Y1Q_0007203</name>
</gene>
<evidence type="ECO:0000313" key="3">
    <source>
        <dbReference type="Proteomes" id="UP000050525"/>
    </source>
</evidence>
<organism evidence="2 3">
    <name type="scientific">Alligator mississippiensis</name>
    <name type="common">American alligator</name>
    <dbReference type="NCBI Taxonomy" id="8496"/>
    <lineage>
        <taxon>Eukaryota</taxon>
        <taxon>Metazoa</taxon>
        <taxon>Chordata</taxon>
        <taxon>Craniata</taxon>
        <taxon>Vertebrata</taxon>
        <taxon>Euteleostomi</taxon>
        <taxon>Archelosauria</taxon>
        <taxon>Archosauria</taxon>
        <taxon>Crocodylia</taxon>
        <taxon>Alligatoridae</taxon>
        <taxon>Alligatorinae</taxon>
        <taxon>Alligator</taxon>
    </lineage>
</organism>
<name>A0A151N612_ALLMI</name>
<sequence>MFCSKDPLQPRPLRPSHLRRGEARRGDAARRGPDAVATATRPLGAFLPRPAPPRPARLLLFLPRPGRPPWRPREAWARGPRPEET</sequence>
<dbReference type="EMBL" id="AKHW03004004">
    <property type="protein sequence ID" value="KYO32230.1"/>
    <property type="molecule type" value="Genomic_DNA"/>
</dbReference>
<accession>A0A151N612</accession>
<feature type="compositionally biased region" description="Basic and acidic residues" evidence="1">
    <location>
        <begin position="19"/>
        <end position="33"/>
    </location>
</feature>
<dbReference type="Proteomes" id="UP000050525">
    <property type="component" value="Unassembled WGS sequence"/>
</dbReference>
<comment type="caution">
    <text evidence="2">The sequence shown here is derived from an EMBL/GenBank/DDBJ whole genome shotgun (WGS) entry which is preliminary data.</text>
</comment>
<reference evidence="2 3" key="1">
    <citation type="journal article" date="2012" name="Genome Biol.">
        <title>Sequencing three crocodilian genomes to illuminate the evolution of archosaurs and amniotes.</title>
        <authorList>
            <person name="St John J.A."/>
            <person name="Braun E.L."/>
            <person name="Isberg S.R."/>
            <person name="Miles L.G."/>
            <person name="Chong A.Y."/>
            <person name="Gongora J."/>
            <person name="Dalzell P."/>
            <person name="Moran C."/>
            <person name="Bed'hom B."/>
            <person name="Abzhanov A."/>
            <person name="Burgess S.C."/>
            <person name="Cooksey A.M."/>
            <person name="Castoe T.A."/>
            <person name="Crawford N.G."/>
            <person name="Densmore L.D."/>
            <person name="Drew J.C."/>
            <person name="Edwards S.V."/>
            <person name="Faircloth B.C."/>
            <person name="Fujita M.K."/>
            <person name="Greenwold M.J."/>
            <person name="Hoffmann F.G."/>
            <person name="Howard J.M."/>
            <person name="Iguchi T."/>
            <person name="Janes D.E."/>
            <person name="Khan S.Y."/>
            <person name="Kohno S."/>
            <person name="de Koning A.J."/>
            <person name="Lance S.L."/>
            <person name="McCarthy F.M."/>
            <person name="McCormack J.E."/>
            <person name="Merchant M.E."/>
            <person name="Peterson D.G."/>
            <person name="Pollock D.D."/>
            <person name="Pourmand N."/>
            <person name="Raney B.J."/>
            <person name="Roessler K.A."/>
            <person name="Sanford J.R."/>
            <person name="Sawyer R.H."/>
            <person name="Schmidt C.J."/>
            <person name="Triplett E.W."/>
            <person name="Tuberville T.D."/>
            <person name="Venegas-Anaya M."/>
            <person name="Howard J.T."/>
            <person name="Jarvis E.D."/>
            <person name="Guillette L.J.Jr."/>
            <person name="Glenn T.C."/>
            <person name="Green R.E."/>
            <person name="Ray D.A."/>
        </authorList>
    </citation>
    <scope>NUCLEOTIDE SEQUENCE [LARGE SCALE GENOMIC DNA]</scope>
    <source>
        <strain evidence="2">KSC_2009_1</strain>
    </source>
</reference>
<feature type="compositionally biased region" description="Basic and acidic residues" evidence="1">
    <location>
        <begin position="71"/>
        <end position="85"/>
    </location>
</feature>